<feature type="domain" description="RRM" evidence="6">
    <location>
        <begin position="605"/>
        <end position="677"/>
    </location>
</feature>
<feature type="region of interest" description="Disordered" evidence="5">
    <location>
        <begin position="683"/>
        <end position="716"/>
    </location>
</feature>
<evidence type="ECO:0000313" key="8">
    <source>
        <dbReference type="EMBL" id="KAJ0962525.1"/>
    </source>
</evidence>
<dbReference type="AlphaFoldDB" id="A0A9D5BXH8"/>
<dbReference type="InterPro" id="IPR000571">
    <property type="entry name" value="Znf_CCCH"/>
</dbReference>
<dbReference type="EMBL" id="JAGGNH010000009">
    <property type="protein sequence ID" value="KAJ0962525.1"/>
    <property type="molecule type" value="Genomic_DNA"/>
</dbReference>
<reference evidence="8" key="1">
    <citation type="submission" date="2021-03" db="EMBL/GenBank/DDBJ databases">
        <authorList>
            <person name="Li Z."/>
            <person name="Yang C."/>
        </authorList>
    </citation>
    <scope>NUCLEOTIDE SEQUENCE</scope>
    <source>
        <strain evidence="8">Dzin_1.0</strain>
        <tissue evidence="8">Leaf</tissue>
    </source>
</reference>
<feature type="coiled-coil region" evidence="4">
    <location>
        <begin position="746"/>
        <end position="784"/>
    </location>
</feature>
<dbReference type="CDD" id="cd12257">
    <property type="entry name" value="RRM1_RBM26_like"/>
    <property type="match status" value="1"/>
</dbReference>
<evidence type="ECO:0000259" key="6">
    <source>
        <dbReference type="PROSITE" id="PS50102"/>
    </source>
</evidence>
<feature type="domain" description="C3H1-type" evidence="7">
    <location>
        <begin position="344"/>
        <end position="372"/>
    </location>
</feature>
<keyword evidence="4" id="KW-0175">Coiled coil</keyword>
<feature type="compositionally biased region" description="Polar residues" evidence="5">
    <location>
        <begin position="701"/>
        <end position="716"/>
    </location>
</feature>
<organism evidence="8 9">
    <name type="scientific">Dioscorea zingiberensis</name>
    <dbReference type="NCBI Taxonomy" id="325984"/>
    <lineage>
        <taxon>Eukaryota</taxon>
        <taxon>Viridiplantae</taxon>
        <taxon>Streptophyta</taxon>
        <taxon>Embryophyta</taxon>
        <taxon>Tracheophyta</taxon>
        <taxon>Spermatophyta</taxon>
        <taxon>Magnoliopsida</taxon>
        <taxon>Liliopsida</taxon>
        <taxon>Dioscoreales</taxon>
        <taxon>Dioscoreaceae</taxon>
        <taxon>Dioscorea</taxon>
    </lineage>
</organism>
<feature type="region of interest" description="Disordered" evidence="5">
    <location>
        <begin position="81"/>
        <end position="172"/>
    </location>
</feature>
<feature type="compositionally biased region" description="Polar residues" evidence="5">
    <location>
        <begin position="1081"/>
        <end position="1091"/>
    </location>
</feature>
<dbReference type="InterPro" id="IPR035979">
    <property type="entry name" value="RBD_domain_sf"/>
</dbReference>
<dbReference type="InterPro" id="IPR000504">
    <property type="entry name" value="RRM_dom"/>
</dbReference>
<dbReference type="SMART" id="SM00356">
    <property type="entry name" value="ZnF_C3H1"/>
    <property type="match status" value="1"/>
</dbReference>
<name>A0A9D5BXH8_9LILI</name>
<evidence type="ECO:0000256" key="3">
    <source>
        <dbReference type="PROSITE-ProRule" id="PRU00723"/>
    </source>
</evidence>
<evidence type="ECO:0000256" key="1">
    <source>
        <dbReference type="ARBA" id="ARBA00022884"/>
    </source>
</evidence>
<feature type="region of interest" description="Disordered" evidence="5">
    <location>
        <begin position="1081"/>
        <end position="1105"/>
    </location>
</feature>
<comment type="caution">
    <text evidence="8">The sequence shown here is derived from an EMBL/GenBank/DDBJ whole genome shotgun (WGS) entry which is preliminary data.</text>
</comment>
<dbReference type="PROSITE" id="PS50103">
    <property type="entry name" value="ZF_C3H1"/>
    <property type="match status" value="1"/>
</dbReference>
<dbReference type="OrthoDB" id="443401at2759"/>
<dbReference type="Pfam" id="PF00076">
    <property type="entry name" value="RRM_1"/>
    <property type="match status" value="1"/>
</dbReference>
<dbReference type="InterPro" id="IPR045137">
    <property type="entry name" value="RBM26/27"/>
</dbReference>
<dbReference type="SUPFAM" id="SSF54928">
    <property type="entry name" value="RNA-binding domain, RBD"/>
    <property type="match status" value="2"/>
</dbReference>
<dbReference type="PANTHER" id="PTHR14398:SF0">
    <property type="entry name" value="ZINC FINGER PROTEIN SWM"/>
    <property type="match status" value="1"/>
</dbReference>
<dbReference type="FunFam" id="3.30.70.330:FF:000719">
    <property type="entry name" value="Predicted protein"/>
    <property type="match status" value="1"/>
</dbReference>
<accession>A0A9D5BXH8</accession>
<dbReference type="SMART" id="SM00360">
    <property type="entry name" value="RRM"/>
    <property type="match status" value="1"/>
</dbReference>
<feature type="region of interest" description="Disordered" evidence="5">
    <location>
        <begin position="421"/>
        <end position="456"/>
    </location>
</feature>
<dbReference type="Proteomes" id="UP001085076">
    <property type="component" value="Miscellaneous, Linkage group lg09"/>
</dbReference>
<dbReference type="InterPro" id="IPR012677">
    <property type="entry name" value="Nucleotide-bd_a/b_plait_sf"/>
</dbReference>
<keyword evidence="3" id="KW-0863">Zinc-finger</keyword>
<keyword evidence="9" id="KW-1185">Reference proteome</keyword>
<feature type="region of interest" description="Disordered" evidence="5">
    <location>
        <begin position="222"/>
        <end position="264"/>
    </location>
</feature>
<dbReference type="GO" id="GO:0008270">
    <property type="term" value="F:zinc ion binding"/>
    <property type="evidence" value="ECO:0007669"/>
    <property type="project" value="UniProtKB-KW"/>
</dbReference>
<dbReference type="PANTHER" id="PTHR14398">
    <property type="entry name" value="RNA RECOGNITION RRM/RNP DOMAIN"/>
    <property type="match status" value="1"/>
</dbReference>
<sequence length="1105" mass="119630">MPVDMRFEEPLVTDYLVKHLGPLTKADPVILAEYVVALLKNDKPKKELQKLCADGLADFLGPSTNSFITKLFQALEDGSIASSGEGVDSMKKSEPSGSPSRVEDLQVKHSPQREPNFSTSESVSDPDDKEVSDDDDDDDRNHKHRRREARPNSLENVAGERPLRRPDRIRNRPYENGRFFAETDPHSGAIHKGCNPSLDRDISLKFDNQNSGLMPPLRASFDSGLRSRSSHRPDPALRFDLSASVGRPPNIRGRGRGTVPWNPHDSRFNPLETLDFASKMASHGHTHPHIFMGTGLPSAASGQSPSWSSFGLIPGMSSGILDPLHPLNLQGSLQPSITPPLNLGIPRQRCRDFEERGFCLRGDMCPMEHGVNRIVVEDVQSLSQFNLPVSIPSAHALGIQSGKGSLPTANTSSSLLVNNKVLPGKSNKSGVGDDALNINGAPSAPSGAEADVYDPDQPLWNNDRPESSSALLKFPSPNINDGPFLDCDSSSQQNRKFFNSESECPGRNLSGDIASRAPSIWGRIGSGTKSETASRVDDNVTTTSYLGNEMGNVHEKAKSSTPVPIRAKDVVTEGTGIKEAASQSVPRPIKDFGRIRAKTAQRASRTLYVNGIPQKNNRRDALLSHFQKFGKVIDIYIPVSSEKAFVQFSKREEAEAALRAPDAVMGNRFIKLWWANRDNISDDSTDANNKSQQPPDLPVSSVPSQPVTNPSAAQKVNTASVGETLVPITASQKNVITNYPKAVPPAQKKLENLENLKEEIRKKQELLAQKRNDFRRQLDKLEKQTVSVNKVDVASEQSGKRQKVDKNVDITNTGTPNTKNLAPLPGQDGEDKMKKVGTGEISVSPISTAISASLLQSPGQDGEDKMKKVGTGEIPVSPISTATSASLLQSPGNVEQKDCASAELSDRFKLDYHHTSFIILPPLPSGLANVGALKEHFSSFGDLSSVVIEEPEGYTADAGLEMFSNCSARITFSSCSSAEEAFLVADHWQGHNLQVKWLEETPDASDKYNNASESLPHSTAGGASYISIGAESITSRPLSSSMENLPCGNTCEATAAVSTEESSMDIDQTNHLPESLLEVTLTSSQSGSANLSPEKRPSETDLSMA</sequence>
<keyword evidence="3" id="KW-0862">Zinc</keyword>
<feature type="compositionally biased region" description="Acidic residues" evidence="5">
    <location>
        <begin position="124"/>
        <end position="138"/>
    </location>
</feature>
<gene>
    <name evidence="8" type="ORF">J5N97_027647</name>
</gene>
<evidence type="ECO:0008006" key="10">
    <source>
        <dbReference type="Google" id="ProtNLM"/>
    </source>
</evidence>
<evidence type="ECO:0000259" key="7">
    <source>
        <dbReference type="PROSITE" id="PS50103"/>
    </source>
</evidence>
<evidence type="ECO:0000256" key="5">
    <source>
        <dbReference type="SAM" id="MobiDB-lite"/>
    </source>
</evidence>
<feature type="region of interest" description="Disordered" evidence="5">
    <location>
        <begin position="808"/>
        <end position="829"/>
    </location>
</feature>
<feature type="zinc finger region" description="C3H1-type" evidence="3">
    <location>
        <begin position="344"/>
        <end position="372"/>
    </location>
</feature>
<feature type="compositionally biased region" description="Polar residues" evidence="5">
    <location>
        <begin position="809"/>
        <end position="820"/>
    </location>
</feature>
<proteinExistence type="predicted"/>
<dbReference type="GO" id="GO:0003723">
    <property type="term" value="F:RNA binding"/>
    <property type="evidence" value="ECO:0007669"/>
    <property type="project" value="UniProtKB-UniRule"/>
</dbReference>
<reference evidence="8" key="2">
    <citation type="journal article" date="2022" name="Hortic Res">
        <title>The genome of Dioscorea zingiberensis sheds light on the biosynthesis, origin and evolution of the medicinally important diosgenin saponins.</title>
        <authorList>
            <person name="Li Y."/>
            <person name="Tan C."/>
            <person name="Li Z."/>
            <person name="Guo J."/>
            <person name="Li S."/>
            <person name="Chen X."/>
            <person name="Wang C."/>
            <person name="Dai X."/>
            <person name="Yang H."/>
            <person name="Song W."/>
            <person name="Hou L."/>
            <person name="Xu J."/>
            <person name="Tong Z."/>
            <person name="Xu A."/>
            <person name="Yuan X."/>
            <person name="Wang W."/>
            <person name="Yang Q."/>
            <person name="Chen L."/>
            <person name="Sun Z."/>
            <person name="Wang K."/>
            <person name="Pan B."/>
            <person name="Chen J."/>
            <person name="Bao Y."/>
            <person name="Liu F."/>
            <person name="Qi X."/>
            <person name="Gang D.R."/>
            <person name="Wen J."/>
            <person name="Li J."/>
        </authorList>
    </citation>
    <scope>NUCLEOTIDE SEQUENCE</scope>
    <source>
        <strain evidence="8">Dzin_1.0</strain>
    </source>
</reference>
<dbReference type="Gene3D" id="3.30.70.330">
    <property type="match status" value="2"/>
</dbReference>
<dbReference type="GO" id="GO:0005634">
    <property type="term" value="C:nucleus"/>
    <property type="evidence" value="ECO:0007669"/>
    <property type="project" value="TreeGrafter"/>
</dbReference>
<evidence type="ECO:0000313" key="9">
    <source>
        <dbReference type="Proteomes" id="UP001085076"/>
    </source>
</evidence>
<protein>
    <recommendedName>
        <fullName evidence="10">Zinc finger CCCH domain-containing protein 27</fullName>
    </recommendedName>
</protein>
<keyword evidence="3" id="KW-0479">Metal-binding</keyword>
<evidence type="ECO:0000256" key="2">
    <source>
        <dbReference type="PROSITE-ProRule" id="PRU00176"/>
    </source>
</evidence>
<keyword evidence="1 2" id="KW-0694">RNA-binding</keyword>
<dbReference type="PROSITE" id="PS50102">
    <property type="entry name" value="RRM"/>
    <property type="match status" value="1"/>
</dbReference>
<evidence type="ECO:0000256" key="4">
    <source>
        <dbReference type="SAM" id="Coils"/>
    </source>
</evidence>
<feature type="compositionally biased region" description="Basic and acidic residues" evidence="5">
    <location>
        <begin position="161"/>
        <end position="172"/>
    </location>
</feature>